<dbReference type="RefSeq" id="WP_189669616.1">
    <property type="nucleotide sequence ID" value="NZ_BNAS01000003.1"/>
</dbReference>
<sequence length="512" mass="54505">MASEDAAGQVGPLEETDGAALEARVTRRQRPRRGVLGGVVVLAVLALAAVGAFVAGGRQLLPAGWGTSGDAPAGWTEVSEAGLTLAVPQGFEPYEEMGVGWVVEPEQDDEFGDYSAVIVQPWPLSDESPFPETYSQPVETEVPGAASAEYAWTTEEDALGDLEGALDVELESGRTIRLMIILADVPDPEGMLEQLVGTVQVDPSFDESTLAMPEDEQPVLDVVEELPSGWETQEHQGLTFAVPEDWVEDDTSAARDARWPAVSMNDAAGEFRLKATVLSSTFDSDEEHSYMYVFEPPPGADRAGAELTPDGGTLTAWLEVRKAGGRTYSIDMQVPEGEDGERLVSTVAGSLEFTAEADDVPSYADLADAQPLIDDAPEIPEDWVVVEGAGFSLRVPPGWADPGATQDGEILLNAPSDAGPDESVDAMLVEPGVTGFDEIPVGGYRLDIPGADQATIRMGDYTEYGELGVFRAHAEIRLADGSHLMVGYDGGSGPEFEERFWQILGSLEIATG</sequence>
<reference evidence="2" key="2">
    <citation type="submission" date="2020-09" db="EMBL/GenBank/DDBJ databases">
        <authorList>
            <person name="Sun Q."/>
            <person name="Zhou Y."/>
        </authorList>
    </citation>
    <scope>NUCLEOTIDE SEQUENCE</scope>
    <source>
        <strain evidence="2">CGMCC 4.7398</strain>
    </source>
</reference>
<evidence type="ECO:0000313" key="3">
    <source>
        <dbReference type="Proteomes" id="UP000627369"/>
    </source>
</evidence>
<evidence type="ECO:0000256" key="1">
    <source>
        <dbReference type="SAM" id="Phobius"/>
    </source>
</evidence>
<name>A0A919FXQ5_9MICO</name>
<gene>
    <name evidence="2" type="ORF">GCM10017772_25380</name>
</gene>
<dbReference type="AlphaFoldDB" id="A0A919FXQ5"/>
<feature type="transmembrane region" description="Helical" evidence="1">
    <location>
        <begin position="34"/>
        <end position="55"/>
    </location>
</feature>
<evidence type="ECO:0000313" key="2">
    <source>
        <dbReference type="EMBL" id="GHH73530.1"/>
    </source>
</evidence>
<dbReference type="EMBL" id="BNAS01000003">
    <property type="protein sequence ID" value="GHH73530.1"/>
    <property type="molecule type" value="Genomic_DNA"/>
</dbReference>
<keyword evidence="1" id="KW-0812">Transmembrane</keyword>
<protein>
    <submittedName>
        <fullName evidence="2">Uncharacterized protein</fullName>
    </submittedName>
</protein>
<keyword evidence="1" id="KW-0472">Membrane</keyword>
<organism evidence="2 3">
    <name type="scientific">Promicromonospora soli</name>
    <dbReference type="NCBI Taxonomy" id="2035533"/>
    <lineage>
        <taxon>Bacteria</taxon>
        <taxon>Bacillati</taxon>
        <taxon>Actinomycetota</taxon>
        <taxon>Actinomycetes</taxon>
        <taxon>Micrococcales</taxon>
        <taxon>Promicromonosporaceae</taxon>
        <taxon>Promicromonospora</taxon>
    </lineage>
</organism>
<reference evidence="2" key="1">
    <citation type="journal article" date="2014" name="Int. J. Syst. Evol. Microbiol.">
        <title>Complete genome sequence of Corynebacterium casei LMG S-19264T (=DSM 44701T), isolated from a smear-ripened cheese.</title>
        <authorList>
            <consortium name="US DOE Joint Genome Institute (JGI-PGF)"/>
            <person name="Walter F."/>
            <person name="Albersmeier A."/>
            <person name="Kalinowski J."/>
            <person name="Ruckert C."/>
        </authorList>
    </citation>
    <scope>NUCLEOTIDE SEQUENCE</scope>
    <source>
        <strain evidence="2">CGMCC 4.7398</strain>
    </source>
</reference>
<accession>A0A919FXQ5</accession>
<proteinExistence type="predicted"/>
<keyword evidence="3" id="KW-1185">Reference proteome</keyword>
<comment type="caution">
    <text evidence="2">The sequence shown here is derived from an EMBL/GenBank/DDBJ whole genome shotgun (WGS) entry which is preliminary data.</text>
</comment>
<dbReference type="Proteomes" id="UP000627369">
    <property type="component" value="Unassembled WGS sequence"/>
</dbReference>
<keyword evidence="1" id="KW-1133">Transmembrane helix</keyword>